<gene>
    <name evidence="2" type="ORF">Pfra01_001313300</name>
</gene>
<proteinExistence type="predicted"/>
<accession>A0A9W7CTQ9</accession>
<keyword evidence="3" id="KW-1185">Reference proteome</keyword>
<evidence type="ECO:0000259" key="1">
    <source>
        <dbReference type="Pfam" id="PF03184"/>
    </source>
</evidence>
<comment type="caution">
    <text evidence="2">The sequence shown here is derived from an EMBL/GenBank/DDBJ whole genome shotgun (WGS) entry which is preliminary data.</text>
</comment>
<protein>
    <submittedName>
        <fullName evidence="2">Unnamed protein product</fullName>
    </submittedName>
</protein>
<dbReference type="PANTHER" id="PTHR19303">
    <property type="entry name" value="TRANSPOSON"/>
    <property type="match status" value="1"/>
</dbReference>
<evidence type="ECO:0000313" key="3">
    <source>
        <dbReference type="Proteomes" id="UP001165121"/>
    </source>
</evidence>
<feature type="domain" description="DDE-1" evidence="1">
    <location>
        <begin position="79"/>
        <end position="196"/>
    </location>
</feature>
<sequence>MAWLGAAIKRHKLHYRPRHDEAGSADAGVVREGRYASQEITDCYDLRDTYNMDETGLYYTAAPGRSICSATAKGVKKDKNRLTLALTTNADGSDSLPVQFIGKAQKPRCFDKQTAEQLGYLYRKSTKAWMNSQICQHWLLQLDKEMRAAKLHILQLVDNVSSHALGGMVLANNKVQKLPANITINLQPLDTGVISRHAFNRYR</sequence>
<dbReference type="Pfam" id="PF03184">
    <property type="entry name" value="DDE_1"/>
    <property type="match status" value="1"/>
</dbReference>
<dbReference type="PANTHER" id="PTHR19303:SF73">
    <property type="entry name" value="PROTEIN PDC2"/>
    <property type="match status" value="1"/>
</dbReference>
<dbReference type="OrthoDB" id="98288at2759"/>
<dbReference type="Proteomes" id="UP001165121">
    <property type="component" value="Unassembled WGS sequence"/>
</dbReference>
<dbReference type="AlphaFoldDB" id="A0A9W7CTQ9"/>
<dbReference type="GO" id="GO:0005634">
    <property type="term" value="C:nucleus"/>
    <property type="evidence" value="ECO:0007669"/>
    <property type="project" value="TreeGrafter"/>
</dbReference>
<dbReference type="EMBL" id="BSXT01001336">
    <property type="protein sequence ID" value="GMF41450.1"/>
    <property type="molecule type" value="Genomic_DNA"/>
</dbReference>
<name>A0A9W7CTQ9_9STRA</name>
<evidence type="ECO:0000313" key="2">
    <source>
        <dbReference type="EMBL" id="GMF41450.1"/>
    </source>
</evidence>
<dbReference type="GO" id="GO:0003677">
    <property type="term" value="F:DNA binding"/>
    <property type="evidence" value="ECO:0007669"/>
    <property type="project" value="TreeGrafter"/>
</dbReference>
<organism evidence="2 3">
    <name type="scientific">Phytophthora fragariaefolia</name>
    <dbReference type="NCBI Taxonomy" id="1490495"/>
    <lineage>
        <taxon>Eukaryota</taxon>
        <taxon>Sar</taxon>
        <taxon>Stramenopiles</taxon>
        <taxon>Oomycota</taxon>
        <taxon>Peronosporomycetes</taxon>
        <taxon>Peronosporales</taxon>
        <taxon>Peronosporaceae</taxon>
        <taxon>Phytophthora</taxon>
    </lineage>
</organism>
<dbReference type="InterPro" id="IPR004875">
    <property type="entry name" value="DDE_SF_endonuclease_dom"/>
</dbReference>
<dbReference type="InterPro" id="IPR050863">
    <property type="entry name" value="CenT-Element_Derived"/>
</dbReference>
<reference evidence="2" key="1">
    <citation type="submission" date="2023-04" db="EMBL/GenBank/DDBJ databases">
        <title>Phytophthora fragariaefolia NBRC 109709.</title>
        <authorList>
            <person name="Ichikawa N."/>
            <person name="Sato H."/>
            <person name="Tonouchi N."/>
        </authorList>
    </citation>
    <scope>NUCLEOTIDE SEQUENCE</scope>
    <source>
        <strain evidence="2">NBRC 109709</strain>
    </source>
</reference>